<dbReference type="Gene3D" id="1.10.730.10">
    <property type="entry name" value="Isoleucyl-tRNA Synthetase, Domain 1"/>
    <property type="match status" value="1"/>
</dbReference>
<evidence type="ECO:0000256" key="2">
    <source>
        <dbReference type="ARBA" id="ARBA00005594"/>
    </source>
</evidence>
<evidence type="ECO:0000256" key="9">
    <source>
        <dbReference type="ARBA" id="ARBA00023146"/>
    </source>
</evidence>
<dbReference type="InterPro" id="IPR035684">
    <property type="entry name" value="ArgRS_core"/>
</dbReference>
<dbReference type="PANTHER" id="PTHR11956:SF5">
    <property type="entry name" value="ARGININE--TRNA LIGASE, CYTOPLASMIC"/>
    <property type="match status" value="1"/>
</dbReference>
<dbReference type="GO" id="GO:0006420">
    <property type="term" value="P:arginyl-tRNA aminoacylation"/>
    <property type="evidence" value="ECO:0007669"/>
    <property type="project" value="UniProtKB-UniRule"/>
</dbReference>
<gene>
    <name evidence="11" type="primary">argS</name>
    <name evidence="15" type="ORF">A2372_00090</name>
</gene>
<dbReference type="SUPFAM" id="SSF47323">
    <property type="entry name" value="Anticodon-binding domain of a subclass of class I aminoacyl-tRNA synthetases"/>
    <property type="match status" value="1"/>
</dbReference>
<evidence type="ECO:0000256" key="8">
    <source>
        <dbReference type="ARBA" id="ARBA00022917"/>
    </source>
</evidence>
<dbReference type="EMBL" id="MGIT01000006">
    <property type="protein sequence ID" value="OGM92438.1"/>
    <property type="molecule type" value="Genomic_DNA"/>
</dbReference>
<dbReference type="InterPro" id="IPR014729">
    <property type="entry name" value="Rossmann-like_a/b/a_fold"/>
</dbReference>
<dbReference type="SUPFAM" id="SSF55190">
    <property type="entry name" value="Arginyl-tRNA synthetase (ArgRS), N-terminal 'additional' domain"/>
    <property type="match status" value="1"/>
</dbReference>
<keyword evidence="6 11" id="KW-0547">Nucleotide-binding</keyword>
<dbReference type="NCBIfam" id="TIGR00456">
    <property type="entry name" value="argS"/>
    <property type="match status" value="1"/>
</dbReference>
<comment type="subunit">
    <text evidence="3 11">Monomer.</text>
</comment>
<dbReference type="FunFam" id="1.10.730.10:FF:000006">
    <property type="entry name" value="Arginyl-tRNA synthetase 2, mitochondrial"/>
    <property type="match status" value="1"/>
</dbReference>
<evidence type="ECO:0000256" key="5">
    <source>
        <dbReference type="ARBA" id="ARBA00022598"/>
    </source>
</evidence>
<sequence length="561" mass="62621">MLRKQVEQYLQAAAPGVDNIELTIPEHTQFGHFSTNVALRLAKARGKSPMDVADEIVGGLQNAAPKGFFAKVETAKPGFVNMWLTPEAIQKGFAEIATAKENWGKPTVGEQKTVVVDYSAPNIAKPMSVGHLRSTIIGQTLYNIFKFSGWNAIGDNHVGDWGKQFGVLIAAYKEDNKPEEVSIDYLMKLYVGYSARMKEDSELGEAAKREVKKLQDGDEENTAIWKKFYAVSIGEFDRMYKLLDVSFDHTIGESFYNDQLAAVVSEALAKKVAVESEGAIVIPIEGSETPMIIRKSDGAYLYPTTDIAAIKHRVKDFNADLMLYVVGNEQAFHFDQLFKAVKKLGIVDDQQMVHIKFGLMLGEDMKKFSTRAGKTVSLFDLLQEAIARAKKVVDEKQPDMSEEERAEIAKVVGIGAVKYNDLSQNRQSDIAFNWDRMLNFEGNSGPYLQYAYARLKSILRKGEEGATFDVAHLKDETELQVILRLQQFPDVIEDITKNYFPHHLTDYLYALAKDVNTMYATVQVLKAEDAERNARLALIGAAAQTLKTGLNLLGIKTVEQM</sequence>
<dbReference type="CDD" id="cd00671">
    <property type="entry name" value="ArgRS_core"/>
    <property type="match status" value="1"/>
</dbReference>
<evidence type="ECO:0000256" key="1">
    <source>
        <dbReference type="ARBA" id="ARBA00004496"/>
    </source>
</evidence>
<keyword evidence="7 11" id="KW-0067">ATP-binding</keyword>
<dbReference type="Proteomes" id="UP000176422">
    <property type="component" value="Unassembled WGS sequence"/>
</dbReference>
<evidence type="ECO:0000313" key="16">
    <source>
        <dbReference type="Proteomes" id="UP000176422"/>
    </source>
</evidence>
<dbReference type="Gene3D" id="3.30.1360.70">
    <property type="entry name" value="Arginyl tRNA synthetase N-terminal domain"/>
    <property type="match status" value="1"/>
</dbReference>
<protein>
    <recommendedName>
        <fullName evidence="11">Arginine--tRNA ligase</fullName>
        <ecNumber evidence="11">6.1.1.19</ecNumber>
    </recommendedName>
    <alternativeName>
        <fullName evidence="11">Arginyl-tRNA synthetase</fullName>
        <shortName evidence="11">ArgRS</shortName>
    </alternativeName>
</protein>
<accession>A0A1F8DWR4</accession>
<dbReference type="GO" id="GO:0005524">
    <property type="term" value="F:ATP binding"/>
    <property type="evidence" value="ECO:0007669"/>
    <property type="project" value="UniProtKB-UniRule"/>
</dbReference>
<evidence type="ECO:0000259" key="14">
    <source>
        <dbReference type="SMART" id="SM01016"/>
    </source>
</evidence>
<dbReference type="Gene3D" id="3.40.50.620">
    <property type="entry name" value="HUPs"/>
    <property type="match status" value="1"/>
</dbReference>
<dbReference type="PRINTS" id="PR01038">
    <property type="entry name" value="TRNASYNTHARG"/>
</dbReference>
<dbReference type="PANTHER" id="PTHR11956">
    <property type="entry name" value="ARGINYL-TRNA SYNTHETASE"/>
    <property type="match status" value="1"/>
</dbReference>
<name>A0A1F8DWR4_9BACT</name>
<dbReference type="HAMAP" id="MF_00123">
    <property type="entry name" value="Arg_tRNA_synth"/>
    <property type="match status" value="1"/>
</dbReference>
<dbReference type="Pfam" id="PF00750">
    <property type="entry name" value="tRNA-synt_1d"/>
    <property type="match status" value="1"/>
</dbReference>
<dbReference type="FunFam" id="3.40.50.620:FF:000116">
    <property type="entry name" value="Arginine--tRNA ligase"/>
    <property type="match status" value="1"/>
</dbReference>
<evidence type="ECO:0000256" key="11">
    <source>
        <dbReference type="HAMAP-Rule" id="MF_00123"/>
    </source>
</evidence>
<evidence type="ECO:0000256" key="7">
    <source>
        <dbReference type="ARBA" id="ARBA00022840"/>
    </source>
</evidence>
<keyword evidence="4 11" id="KW-0963">Cytoplasm</keyword>
<comment type="subcellular location">
    <subcellularLocation>
        <location evidence="1 11">Cytoplasm</location>
    </subcellularLocation>
</comment>
<feature type="domain" description="DALR anticodon binding" evidence="13">
    <location>
        <begin position="448"/>
        <end position="561"/>
    </location>
</feature>
<keyword evidence="9 11" id="KW-0030">Aminoacyl-tRNA synthetase</keyword>
<dbReference type="EC" id="6.1.1.19" evidence="11"/>
<organism evidence="15 16">
    <name type="scientific">Candidatus Wolfebacteria bacterium RIFOXYB1_FULL_54_12</name>
    <dbReference type="NCBI Taxonomy" id="1802559"/>
    <lineage>
        <taxon>Bacteria</taxon>
        <taxon>Candidatus Wolfeibacteriota</taxon>
    </lineage>
</organism>
<feature type="short sequence motif" description="'HIGH' region" evidence="11">
    <location>
        <begin position="121"/>
        <end position="131"/>
    </location>
</feature>
<dbReference type="InterPro" id="IPR009080">
    <property type="entry name" value="tRNAsynth_Ia_anticodon-bd"/>
</dbReference>
<evidence type="ECO:0000256" key="12">
    <source>
        <dbReference type="RuleBase" id="RU363038"/>
    </source>
</evidence>
<keyword evidence="5 11" id="KW-0436">Ligase</keyword>
<dbReference type="CDD" id="cd07956">
    <property type="entry name" value="Anticodon_Ia_Arg"/>
    <property type="match status" value="1"/>
</dbReference>
<keyword evidence="8 11" id="KW-0648">Protein biosynthesis</keyword>
<dbReference type="InterPro" id="IPR036695">
    <property type="entry name" value="Arg-tRNA-synth_N_sf"/>
</dbReference>
<dbReference type="STRING" id="1802559.A2372_00090"/>
<comment type="similarity">
    <text evidence="2 11 12">Belongs to the class-I aminoacyl-tRNA synthetase family.</text>
</comment>
<evidence type="ECO:0000256" key="6">
    <source>
        <dbReference type="ARBA" id="ARBA00022741"/>
    </source>
</evidence>
<proteinExistence type="inferred from homology"/>
<dbReference type="SMART" id="SM00836">
    <property type="entry name" value="DALR_1"/>
    <property type="match status" value="1"/>
</dbReference>
<dbReference type="Pfam" id="PF03485">
    <property type="entry name" value="Arg_tRNA_synt_N"/>
    <property type="match status" value="1"/>
</dbReference>
<dbReference type="GO" id="GO:0005737">
    <property type="term" value="C:cytoplasm"/>
    <property type="evidence" value="ECO:0007669"/>
    <property type="project" value="UniProtKB-SubCell"/>
</dbReference>
<dbReference type="InterPro" id="IPR005148">
    <property type="entry name" value="Arg-tRNA-synth_N"/>
</dbReference>
<dbReference type="SUPFAM" id="SSF52374">
    <property type="entry name" value="Nucleotidylyl transferase"/>
    <property type="match status" value="1"/>
</dbReference>
<dbReference type="GO" id="GO:0004814">
    <property type="term" value="F:arginine-tRNA ligase activity"/>
    <property type="evidence" value="ECO:0007669"/>
    <property type="project" value="UniProtKB-UniRule"/>
</dbReference>
<dbReference type="InterPro" id="IPR001278">
    <property type="entry name" value="Arg-tRNA-ligase"/>
</dbReference>
<reference evidence="15 16" key="1">
    <citation type="journal article" date="2016" name="Nat. Commun.">
        <title>Thousands of microbial genomes shed light on interconnected biogeochemical processes in an aquifer system.</title>
        <authorList>
            <person name="Anantharaman K."/>
            <person name="Brown C.T."/>
            <person name="Hug L.A."/>
            <person name="Sharon I."/>
            <person name="Castelle C.J."/>
            <person name="Probst A.J."/>
            <person name="Thomas B.C."/>
            <person name="Singh A."/>
            <person name="Wilkins M.J."/>
            <person name="Karaoz U."/>
            <person name="Brodie E.L."/>
            <person name="Williams K.H."/>
            <person name="Hubbard S.S."/>
            <person name="Banfield J.F."/>
        </authorList>
    </citation>
    <scope>NUCLEOTIDE SEQUENCE [LARGE SCALE GENOMIC DNA]</scope>
</reference>
<feature type="domain" description="Arginyl tRNA synthetase N-terminal" evidence="14">
    <location>
        <begin position="4"/>
        <end position="84"/>
    </location>
</feature>
<comment type="caution">
    <text evidence="15">The sequence shown here is derived from an EMBL/GenBank/DDBJ whole genome shotgun (WGS) entry which is preliminary data.</text>
</comment>
<evidence type="ECO:0000259" key="13">
    <source>
        <dbReference type="SMART" id="SM00836"/>
    </source>
</evidence>
<dbReference type="AlphaFoldDB" id="A0A1F8DWR4"/>
<evidence type="ECO:0000313" key="15">
    <source>
        <dbReference type="EMBL" id="OGM92438.1"/>
    </source>
</evidence>
<evidence type="ECO:0000256" key="3">
    <source>
        <dbReference type="ARBA" id="ARBA00011245"/>
    </source>
</evidence>
<evidence type="ECO:0000256" key="10">
    <source>
        <dbReference type="ARBA" id="ARBA00049339"/>
    </source>
</evidence>
<evidence type="ECO:0000256" key="4">
    <source>
        <dbReference type="ARBA" id="ARBA00022490"/>
    </source>
</evidence>
<dbReference type="Pfam" id="PF05746">
    <property type="entry name" value="DALR_1"/>
    <property type="match status" value="1"/>
</dbReference>
<dbReference type="SMART" id="SM01016">
    <property type="entry name" value="Arg_tRNA_synt_N"/>
    <property type="match status" value="1"/>
</dbReference>
<dbReference type="InterPro" id="IPR008909">
    <property type="entry name" value="DALR_anticod-bd"/>
</dbReference>
<comment type="catalytic activity">
    <reaction evidence="10 11">
        <text>tRNA(Arg) + L-arginine + ATP = L-arginyl-tRNA(Arg) + AMP + diphosphate</text>
        <dbReference type="Rhea" id="RHEA:20301"/>
        <dbReference type="Rhea" id="RHEA-COMP:9658"/>
        <dbReference type="Rhea" id="RHEA-COMP:9673"/>
        <dbReference type="ChEBI" id="CHEBI:30616"/>
        <dbReference type="ChEBI" id="CHEBI:32682"/>
        <dbReference type="ChEBI" id="CHEBI:33019"/>
        <dbReference type="ChEBI" id="CHEBI:78442"/>
        <dbReference type="ChEBI" id="CHEBI:78513"/>
        <dbReference type="ChEBI" id="CHEBI:456215"/>
        <dbReference type="EC" id="6.1.1.19"/>
    </reaction>
</comment>